<dbReference type="AlphaFoldDB" id="A0A085U0E4"/>
<dbReference type="InterPro" id="IPR036390">
    <property type="entry name" value="WH_DNA-bd_sf"/>
</dbReference>
<protein>
    <submittedName>
        <fullName evidence="2">ROK family transcriptional regulator</fullName>
    </submittedName>
</protein>
<dbReference type="STRING" id="1317124.DW2_03994"/>
<proteinExistence type="predicted"/>
<gene>
    <name evidence="2" type="ORF">DW2_03994</name>
</gene>
<dbReference type="SUPFAM" id="SSF46785">
    <property type="entry name" value="Winged helix' DNA-binding domain"/>
    <property type="match status" value="1"/>
</dbReference>
<reference evidence="3" key="1">
    <citation type="submission" date="2013-04" db="EMBL/GenBank/DDBJ databases">
        <title>Thioclava sp. 13D2W-2 Genome Sequencing.</title>
        <authorList>
            <person name="Lai Q."/>
            <person name="Li G."/>
            <person name="Shao Z."/>
        </authorList>
    </citation>
    <scope>NUCLEOTIDE SEQUENCE [LARGE SCALE GENOMIC DNA]</scope>
    <source>
        <strain evidence="3">13D2W-2</strain>
    </source>
</reference>
<organism evidence="2 3">
    <name type="scientific">Thioclava atlantica</name>
    <dbReference type="NCBI Taxonomy" id="1317124"/>
    <lineage>
        <taxon>Bacteria</taxon>
        <taxon>Pseudomonadati</taxon>
        <taxon>Pseudomonadota</taxon>
        <taxon>Alphaproteobacteria</taxon>
        <taxon>Rhodobacterales</taxon>
        <taxon>Paracoccaceae</taxon>
        <taxon>Thioclava</taxon>
    </lineage>
</organism>
<dbReference type="GO" id="GO:0019262">
    <property type="term" value="P:N-acetylneuraminate catabolic process"/>
    <property type="evidence" value="ECO:0007669"/>
    <property type="project" value="TreeGrafter"/>
</dbReference>
<dbReference type="Pfam" id="PF12802">
    <property type="entry name" value="MarR_2"/>
    <property type="match status" value="1"/>
</dbReference>
<dbReference type="InterPro" id="IPR036388">
    <property type="entry name" value="WH-like_DNA-bd_sf"/>
</dbReference>
<dbReference type="EMBL" id="AQRC01000002">
    <property type="protein sequence ID" value="KFE36441.1"/>
    <property type="molecule type" value="Genomic_DNA"/>
</dbReference>
<sequence>MFGTSSGAAGVHNRRVVIDAIRVNGALSRAALARATKLAKQTLSNIIDDLEREGLVIAREVVKEGRGKPAMPYDLAPFGAFSIGLQIDRHLAHCVVVDFLGRVVLRRETSLAVRDPETGFRTLCTLIGESLEELARLHPKGDERVLGLGVAMPGPFGLRGANMTDDDYTMARWQEYPLIANLEKETGLEASLQNDAGAAATAEKLTGRAHGLRSAACIYLGYGLGAGLIINGELFSGRDGNAGEIGMIPSPFAKRRGTTLEQNVSLNALCDAFALDRKDMRLFARIEDLLANGGEQVEDWIVSAANHLDWAADLLQLTLSPEGVILCGTAPPALIERLVAHVNARRKPAGKQGLLSGKADPWIVAIGAAAEPISRSFDPRYSALLKN</sequence>
<reference evidence="2 3" key="2">
    <citation type="journal article" date="2015" name="Antonie Van Leeuwenhoek">
        <title>Thioclava indica sp. nov., isolated from surface seawater of the Indian Ocean.</title>
        <authorList>
            <person name="Liu Y."/>
            <person name="Lai Q."/>
            <person name="Du J."/>
            <person name="Xu H."/>
            <person name="Jiang L."/>
            <person name="Shao Z."/>
        </authorList>
    </citation>
    <scope>NUCLEOTIDE SEQUENCE [LARGE SCALE GENOMIC DNA]</scope>
    <source>
        <strain evidence="2 3">13D2W-2</strain>
    </source>
</reference>
<accession>A0A085U0E4</accession>
<feature type="domain" description="HTH marR-type" evidence="1">
    <location>
        <begin position="17"/>
        <end position="66"/>
    </location>
</feature>
<dbReference type="eggNOG" id="COG1940">
    <property type="taxonomic scope" value="Bacteria"/>
</dbReference>
<evidence type="ECO:0000313" key="2">
    <source>
        <dbReference type="EMBL" id="KFE36441.1"/>
    </source>
</evidence>
<dbReference type="OrthoDB" id="9810372at2"/>
<dbReference type="PATRIC" id="fig|1317124.6.peg.810"/>
<dbReference type="Gene3D" id="1.10.10.10">
    <property type="entry name" value="Winged helix-like DNA-binding domain superfamily/Winged helix DNA-binding domain"/>
    <property type="match status" value="1"/>
</dbReference>
<dbReference type="Gene3D" id="3.30.420.40">
    <property type="match status" value="2"/>
</dbReference>
<evidence type="ECO:0000259" key="1">
    <source>
        <dbReference type="Pfam" id="PF12802"/>
    </source>
</evidence>
<keyword evidence="3" id="KW-1185">Reference proteome</keyword>
<dbReference type="RefSeq" id="WP_156102871.1">
    <property type="nucleotide sequence ID" value="NZ_AQRC01000002.1"/>
</dbReference>
<dbReference type="PANTHER" id="PTHR18964">
    <property type="entry name" value="ROK (REPRESSOR, ORF, KINASE) FAMILY"/>
    <property type="match status" value="1"/>
</dbReference>
<dbReference type="PANTHER" id="PTHR18964:SF169">
    <property type="entry name" value="N-ACETYLMANNOSAMINE KINASE"/>
    <property type="match status" value="1"/>
</dbReference>
<dbReference type="InterPro" id="IPR000600">
    <property type="entry name" value="ROK"/>
</dbReference>
<comment type="caution">
    <text evidence="2">The sequence shown here is derived from an EMBL/GenBank/DDBJ whole genome shotgun (WGS) entry which is preliminary data.</text>
</comment>
<dbReference type="Proteomes" id="UP000028607">
    <property type="component" value="Unassembled WGS sequence"/>
</dbReference>
<dbReference type="SUPFAM" id="SSF53067">
    <property type="entry name" value="Actin-like ATPase domain"/>
    <property type="match status" value="1"/>
</dbReference>
<name>A0A085U0E4_9RHOB</name>
<dbReference type="InterPro" id="IPR043129">
    <property type="entry name" value="ATPase_NBD"/>
</dbReference>
<dbReference type="InterPro" id="IPR000835">
    <property type="entry name" value="HTH_MarR-typ"/>
</dbReference>
<dbReference type="Pfam" id="PF00480">
    <property type="entry name" value="ROK"/>
    <property type="match status" value="1"/>
</dbReference>
<dbReference type="GO" id="GO:0009384">
    <property type="term" value="F:N-acylmannosamine kinase activity"/>
    <property type="evidence" value="ECO:0007669"/>
    <property type="project" value="TreeGrafter"/>
</dbReference>
<dbReference type="GO" id="GO:0003700">
    <property type="term" value="F:DNA-binding transcription factor activity"/>
    <property type="evidence" value="ECO:0007669"/>
    <property type="project" value="InterPro"/>
</dbReference>
<dbReference type="eggNOG" id="COG2345">
    <property type="taxonomic scope" value="Bacteria"/>
</dbReference>
<evidence type="ECO:0000313" key="3">
    <source>
        <dbReference type="Proteomes" id="UP000028607"/>
    </source>
</evidence>